<name>A0ABR7L5U8_9PSEU</name>
<comment type="caution">
    <text evidence="2">The sequence shown here is derived from an EMBL/GenBank/DDBJ whole genome shotgun (WGS) entry which is preliminary data.</text>
</comment>
<feature type="region of interest" description="Disordered" evidence="1">
    <location>
        <begin position="366"/>
        <end position="446"/>
    </location>
</feature>
<evidence type="ECO:0000256" key="1">
    <source>
        <dbReference type="SAM" id="MobiDB-lite"/>
    </source>
</evidence>
<feature type="compositionally biased region" description="Basic and acidic residues" evidence="1">
    <location>
        <begin position="371"/>
        <end position="400"/>
    </location>
</feature>
<keyword evidence="3" id="KW-1185">Reference proteome</keyword>
<protein>
    <recommendedName>
        <fullName evidence="4">PPE family protein</fullName>
    </recommendedName>
</protein>
<dbReference type="RefSeq" id="WP_187220560.1">
    <property type="nucleotide sequence ID" value="NZ_JABVED010000006.1"/>
</dbReference>
<evidence type="ECO:0008006" key="4">
    <source>
        <dbReference type="Google" id="ProtNLM"/>
    </source>
</evidence>
<proteinExistence type="predicted"/>
<evidence type="ECO:0000313" key="2">
    <source>
        <dbReference type="EMBL" id="MBC6448061.1"/>
    </source>
</evidence>
<organism evidence="2 3">
    <name type="scientific">Actinokineospora xionganensis</name>
    <dbReference type="NCBI Taxonomy" id="2684470"/>
    <lineage>
        <taxon>Bacteria</taxon>
        <taxon>Bacillati</taxon>
        <taxon>Actinomycetota</taxon>
        <taxon>Actinomycetes</taxon>
        <taxon>Pseudonocardiales</taxon>
        <taxon>Pseudonocardiaceae</taxon>
        <taxon>Actinokineospora</taxon>
    </lineage>
</organism>
<reference evidence="2 3" key="1">
    <citation type="submission" date="2020-06" db="EMBL/GenBank/DDBJ databases">
        <title>Actinokineospora xiongansis sp. nov., isolated from soil of Baiyangdian.</title>
        <authorList>
            <person name="Zhang X."/>
        </authorList>
    </citation>
    <scope>NUCLEOTIDE SEQUENCE [LARGE SCALE GENOMIC DNA]</scope>
    <source>
        <strain evidence="2 3">HBU206404</strain>
    </source>
</reference>
<dbReference type="EMBL" id="JABVED010000006">
    <property type="protein sequence ID" value="MBC6448061.1"/>
    <property type="molecule type" value="Genomic_DNA"/>
</dbReference>
<dbReference type="Proteomes" id="UP000734823">
    <property type="component" value="Unassembled WGS sequence"/>
</dbReference>
<evidence type="ECO:0000313" key="3">
    <source>
        <dbReference type="Proteomes" id="UP000734823"/>
    </source>
</evidence>
<accession>A0ABR7L5U8</accession>
<sequence>MTEPQNPLNATDDASLSNWVKPANFDSPTQSWDGSGLFGSAANIVYDGMKGDWGALAGDAVGGGLDLLGFAMDPLGSVLSGVIGWLIEHIGFLKEPLDFLAGDPDAVTAMAQTWTNIATRMQQTAEAYTNSLKAIAGADGTAIAAYQASVNNFAQVVAGGAGHAQNAAAAVTVAAEVVGVVRGVVRDTISEFASNAIIKFAAASALTPITFGASQAAFIADTVVEGAVLAGKNAKKVAKVVKKLDGFADDAKKSRNALNSTIKGLDGSVGKYNRAAAKHAGKSAHEAKKMLSGKGDANKLADLGKKGDDLKAAKNDAAKDLAQYRKDAFQEKFGSTSERLNRIEGKFEYESGLPKIPGLVADATVQATSDQTHREQDARAKQAEKDQHWAQHWEQQRRDAAAIPERTYGPVAETAVDPKPEGVTEGSQSPESASREEAPWRTEGTL</sequence>
<gene>
    <name evidence="2" type="ORF">GPZ80_12875</name>
</gene>